<organism evidence="3 4">
    <name type="scientific">Trametes cubensis</name>
    <dbReference type="NCBI Taxonomy" id="1111947"/>
    <lineage>
        <taxon>Eukaryota</taxon>
        <taxon>Fungi</taxon>
        <taxon>Dikarya</taxon>
        <taxon>Basidiomycota</taxon>
        <taxon>Agaricomycotina</taxon>
        <taxon>Agaricomycetes</taxon>
        <taxon>Polyporales</taxon>
        <taxon>Polyporaceae</taxon>
        <taxon>Trametes</taxon>
    </lineage>
</organism>
<evidence type="ECO:0000256" key="1">
    <source>
        <dbReference type="SAM" id="MobiDB-lite"/>
    </source>
</evidence>
<feature type="chain" id="PRO_5042291727" evidence="2">
    <location>
        <begin position="24"/>
        <end position="411"/>
    </location>
</feature>
<gene>
    <name evidence="3" type="ORF">ONZ51_g8447</name>
</gene>
<dbReference type="Proteomes" id="UP001215151">
    <property type="component" value="Unassembled WGS sequence"/>
</dbReference>
<feature type="compositionally biased region" description="Low complexity" evidence="1">
    <location>
        <begin position="290"/>
        <end position="307"/>
    </location>
</feature>
<evidence type="ECO:0000256" key="2">
    <source>
        <dbReference type="SAM" id="SignalP"/>
    </source>
</evidence>
<dbReference type="AlphaFoldDB" id="A0AAD7TQM5"/>
<sequence>MVRTSLEWRRALAFAALYAGALSSDILVDDSDPRIIYTPSNAWSQDTTCITCTTFPSSAEAQDGTWHNINASSRAGDPRASLTFTGIGVRVYAILPAYSPSGDPNVPITHTDATFFLDNIVQGISYEYFPPVGADFQYRHLIFNSSTLAYEEHTLMILSSYDDVSALLLDYIVYTVPNSTTSSPPQSVITSGNSTITVSDIAKTSHPTATTTTGASAGAPVSATSIKPIGRSMTNPMDVPQDDDGHKRFAESHRELYAAPALKVQHSEDACDLSSGPETRHSMHGYAHTAASPDPLTLPALDADLAAPPAPPGDSELPSPPWSAQTTVSALIHPAVPLSSPRRPTSMLIDVEAANKVPMASDPDPNHGPVPPVAPIFTSLDVDARPVHSSMANPPAPDVYLRHPSITSDAS</sequence>
<keyword evidence="2" id="KW-0732">Signal</keyword>
<evidence type="ECO:0000313" key="4">
    <source>
        <dbReference type="Proteomes" id="UP001215151"/>
    </source>
</evidence>
<keyword evidence="4" id="KW-1185">Reference proteome</keyword>
<reference evidence="3" key="1">
    <citation type="submission" date="2022-11" db="EMBL/GenBank/DDBJ databases">
        <title>Genome Sequence of Cubamyces cubensis.</title>
        <authorList>
            <person name="Buettner E."/>
        </authorList>
    </citation>
    <scope>NUCLEOTIDE SEQUENCE</scope>
    <source>
        <strain evidence="3">MPL-01</strain>
    </source>
</reference>
<feature type="region of interest" description="Disordered" evidence="1">
    <location>
        <begin position="387"/>
        <end position="411"/>
    </location>
</feature>
<evidence type="ECO:0000313" key="3">
    <source>
        <dbReference type="EMBL" id="KAJ8472533.1"/>
    </source>
</evidence>
<protein>
    <submittedName>
        <fullName evidence="3">Uncharacterized protein</fullName>
    </submittedName>
</protein>
<feature type="region of interest" description="Disordered" evidence="1">
    <location>
        <begin position="271"/>
        <end position="323"/>
    </location>
</feature>
<proteinExistence type="predicted"/>
<dbReference type="EMBL" id="JAPEVG010000256">
    <property type="protein sequence ID" value="KAJ8472533.1"/>
    <property type="molecule type" value="Genomic_DNA"/>
</dbReference>
<name>A0AAD7TQM5_9APHY</name>
<accession>A0AAD7TQM5</accession>
<comment type="caution">
    <text evidence="3">The sequence shown here is derived from an EMBL/GenBank/DDBJ whole genome shotgun (WGS) entry which is preliminary data.</text>
</comment>
<dbReference type="Gene3D" id="2.60.120.260">
    <property type="entry name" value="Galactose-binding domain-like"/>
    <property type="match status" value="1"/>
</dbReference>
<feature type="signal peptide" evidence="2">
    <location>
        <begin position="1"/>
        <end position="23"/>
    </location>
</feature>